<evidence type="ECO:0000313" key="1">
    <source>
        <dbReference type="EMBL" id="KAK3328986.1"/>
    </source>
</evidence>
<protein>
    <submittedName>
        <fullName evidence="1">Uncharacterized protein</fullName>
    </submittedName>
</protein>
<dbReference type="Proteomes" id="UP001283341">
    <property type="component" value="Unassembled WGS sequence"/>
</dbReference>
<accession>A0AAE0IR25</accession>
<sequence length="298" mass="33738">MAQQSGTTANSRPPAPASFQQQNQDIVTRWTNYLVTPLPDIQQDIDAARNQRPHQLFHRREFGSIWDRYIVQNASIMLLLSSTPQARPKNYVIHLDSESNSPAWRNTLSKLSARIVYERSNSRPLTTEPSSAQPYQPALAYFCRQHTAEGLHGLLQSLIYQLMAFITRHRPSVDLQPVEGMYYFRSATNPGDLTRGMGLFRKLVGELPRGDQVYIAIDDYSAMNHQPDEYDANLLMRALGQVMADNKGHVPINMLVTNAPDPSDARIISDLLCTFKGSQGVVDLKRVTNGPRRAYRRQ</sequence>
<organism evidence="1 2">
    <name type="scientific">Apodospora peruviana</name>
    <dbReference type="NCBI Taxonomy" id="516989"/>
    <lineage>
        <taxon>Eukaryota</taxon>
        <taxon>Fungi</taxon>
        <taxon>Dikarya</taxon>
        <taxon>Ascomycota</taxon>
        <taxon>Pezizomycotina</taxon>
        <taxon>Sordariomycetes</taxon>
        <taxon>Sordariomycetidae</taxon>
        <taxon>Sordariales</taxon>
        <taxon>Lasiosphaeriaceae</taxon>
        <taxon>Apodospora</taxon>
    </lineage>
</organism>
<dbReference type="AlphaFoldDB" id="A0AAE0IR25"/>
<dbReference type="PANTHER" id="PTHR40619:SF3">
    <property type="entry name" value="FUNGAL STAND N-TERMINAL GOODBYE DOMAIN-CONTAINING PROTEIN"/>
    <property type="match status" value="1"/>
</dbReference>
<dbReference type="PANTHER" id="PTHR40619">
    <property type="entry name" value="FUNGAL STAND N-TERMINAL GOODBYE DOMAIN-CONTAINING PROTEIN"/>
    <property type="match status" value="1"/>
</dbReference>
<keyword evidence="2" id="KW-1185">Reference proteome</keyword>
<proteinExistence type="predicted"/>
<reference evidence="1" key="2">
    <citation type="submission" date="2023-06" db="EMBL/GenBank/DDBJ databases">
        <authorList>
            <consortium name="Lawrence Berkeley National Laboratory"/>
            <person name="Haridas S."/>
            <person name="Hensen N."/>
            <person name="Bonometti L."/>
            <person name="Westerberg I."/>
            <person name="Brannstrom I.O."/>
            <person name="Guillou S."/>
            <person name="Cros-Aarteil S."/>
            <person name="Calhoun S."/>
            <person name="Kuo A."/>
            <person name="Mondo S."/>
            <person name="Pangilinan J."/>
            <person name="Riley R."/>
            <person name="Labutti K."/>
            <person name="Andreopoulos B."/>
            <person name="Lipzen A."/>
            <person name="Chen C."/>
            <person name="Yanf M."/>
            <person name="Daum C."/>
            <person name="Ng V."/>
            <person name="Clum A."/>
            <person name="Steindorff A."/>
            <person name="Ohm R."/>
            <person name="Martin F."/>
            <person name="Silar P."/>
            <person name="Natvig D."/>
            <person name="Lalanne C."/>
            <person name="Gautier V."/>
            <person name="Ament-Velasquez S.L."/>
            <person name="Kruys A."/>
            <person name="Hutchinson M.I."/>
            <person name="Powell A.J."/>
            <person name="Barry K."/>
            <person name="Miller A.N."/>
            <person name="Grigoriev I.V."/>
            <person name="Debuchy R."/>
            <person name="Gladieux P."/>
            <person name="Thoren M.H."/>
            <person name="Johannesson H."/>
        </authorList>
    </citation>
    <scope>NUCLEOTIDE SEQUENCE</scope>
    <source>
        <strain evidence="1">CBS 118394</strain>
    </source>
</reference>
<dbReference type="EMBL" id="JAUEDM010000001">
    <property type="protein sequence ID" value="KAK3328986.1"/>
    <property type="molecule type" value="Genomic_DNA"/>
</dbReference>
<name>A0AAE0IR25_9PEZI</name>
<comment type="caution">
    <text evidence="1">The sequence shown here is derived from an EMBL/GenBank/DDBJ whole genome shotgun (WGS) entry which is preliminary data.</text>
</comment>
<gene>
    <name evidence="1" type="ORF">B0H66DRAFT_526379</name>
</gene>
<evidence type="ECO:0000313" key="2">
    <source>
        <dbReference type="Proteomes" id="UP001283341"/>
    </source>
</evidence>
<reference evidence="1" key="1">
    <citation type="journal article" date="2023" name="Mol. Phylogenet. Evol.">
        <title>Genome-scale phylogeny and comparative genomics of the fungal order Sordariales.</title>
        <authorList>
            <person name="Hensen N."/>
            <person name="Bonometti L."/>
            <person name="Westerberg I."/>
            <person name="Brannstrom I.O."/>
            <person name="Guillou S."/>
            <person name="Cros-Aarteil S."/>
            <person name="Calhoun S."/>
            <person name="Haridas S."/>
            <person name="Kuo A."/>
            <person name="Mondo S."/>
            <person name="Pangilinan J."/>
            <person name="Riley R."/>
            <person name="LaButti K."/>
            <person name="Andreopoulos B."/>
            <person name="Lipzen A."/>
            <person name="Chen C."/>
            <person name="Yan M."/>
            <person name="Daum C."/>
            <person name="Ng V."/>
            <person name="Clum A."/>
            <person name="Steindorff A."/>
            <person name="Ohm R.A."/>
            <person name="Martin F."/>
            <person name="Silar P."/>
            <person name="Natvig D.O."/>
            <person name="Lalanne C."/>
            <person name="Gautier V."/>
            <person name="Ament-Velasquez S.L."/>
            <person name="Kruys A."/>
            <person name="Hutchinson M.I."/>
            <person name="Powell A.J."/>
            <person name="Barry K."/>
            <person name="Miller A.N."/>
            <person name="Grigoriev I.V."/>
            <person name="Debuchy R."/>
            <person name="Gladieux P."/>
            <person name="Hiltunen Thoren M."/>
            <person name="Johannesson H."/>
        </authorList>
    </citation>
    <scope>NUCLEOTIDE SEQUENCE</scope>
    <source>
        <strain evidence="1">CBS 118394</strain>
    </source>
</reference>